<evidence type="ECO:0000256" key="2">
    <source>
        <dbReference type="ARBA" id="ARBA00001946"/>
    </source>
</evidence>
<comment type="function">
    <text evidence="12">Catalyzes the condensation of para-aminobenzoate (pABA) with 6-hydroxymethyl-7,8-dihydropterin diphosphate (DHPt-PP) to form 7,8-dihydropteroate (H2Pte), the immediate precursor of folate derivatives.</text>
</comment>
<comment type="similarity">
    <text evidence="4">Belongs to the DHPS family.</text>
</comment>
<dbReference type="EMBL" id="AFGF01000126">
    <property type="protein sequence ID" value="EGO63131.1"/>
    <property type="molecule type" value="Genomic_DNA"/>
</dbReference>
<dbReference type="NCBIfam" id="TIGR01496">
    <property type="entry name" value="DHPS"/>
    <property type="match status" value="1"/>
</dbReference>
<dbReference type="GO" id="GO:0046654">
    <property type="term" value="P:tetrahydrofolate biosynthetic process"/>
    <property type="evidence" value="ECO:0007669"/>
    <property type="project" value="UniProtKB-UniPathway"/>
</dbReference>
<dbReference type="Proteomes" id="UP000003240">
    <property type="component" value="Unassembled WGS sequence"/>
</dbReference>
<dbReference type="eggNOG" id="COG0294">
    <property type="taxonomic scope" value="Bacteria"/>
</dbReference>
<dbReference type="PROSITE" id="PS50972">
    <property type="entry name" value="PTERIN_BINDING"/>
    <property type="match status" value="1"/>
</dbReference>
<evidence type="ECO:0000256" key="3">
    <source>
        <dbReference type="ARBA" id="ARBA00004763"/>
    </source>
</evidence>
<dbReference type="UniPathway" id="UPA00077">
    <property type="reaction ID" value="UER00156"/>
</dbReference>
<keyword evidence="15" id="KW-1185">Reference proteome</keyword>
<organism evidence="14 15">
    <name type="scientific">Acetonema longum DSM 6540</name>
    <dbReference type="NCBI Taxonomy" id="1009370"/>
    <lineage>
        <taxon>Bacteria</taxon>
        <taxon>Bacillati</taxon>
        <taxon>Bacillota</taxon>
        <taxon>Negativicutes</taxon>
        <taxon>Acetonemataceae</taxon>
        <taxon>Acetonema</taxon>
    </lineage>
</organism>
<evidence type="ECO:0000313" key="14">
    <source>
        <dbReference type="EMBL" id="EGO63131.1"/>
    </source>
</evidence>
<evidence type="ECO:0000313" key="15">
    <source>
        <dbReference type="Proteomes" id="UP000003240"/>
    </source>
</evidence>
<dbReference type="GO" id="GO:0046872">
    <property type="term" value="F:metal ion binding"/>
    <property type="evidence" value="ECO:0007669"/>
    <property type="project" value="UniProtKB-KW"/>
</dbReference>
<dbReference type="PROSITE" id="PS00793">
    <property type="entry name" value="DHPS_2"/>
    <property type="match status" value="1"/>
</dbReference>
<dbReference type="AlphaFoldDB" id="F7NL26"/>
<dbReference type="GO" id="GO:0046656">
    <property type="term" value="P:folic acid biosynthetic process"/>
    <property type="evidence" value="ECO:0007669"/>
    <property type="project" value="UniProtKB-KW"/>
</dbReference>
<evidence type="ECO:0000259" key="13">
    <source>
        <dbReference type="PROSITE" id="PS50972"/>
    </source>
</evidence>
<keyword evidence="7" id="KW-0808">Transferase</keyword>
<evidence type="ECO:0000256" key="8">
    <source>
        <dbReference type="ARBA" id="ARBA00022723"/>
    </source>
</evidence>
<evidence type="ECO:0000256" key="12">
    <source>
        <dbReference type="ARBA" id="ARBA00053449"/>
    </source>
</evidence>
<dbReference type="PANTHER" id="PTHR20941:SF1">
    <property type="entry name" value="FOLIC ACID SYNTHESIS PROTEIN FOL1"/>
    <property type="match status" value="1"/>
</dbReference>
<dbReference type="PANTHER" id="PTHR20941">
    <property type="entry name" value="FOLATE SYNTHESIS PROTEINS"/>
    <property type="match status" value="1"/>
</dbReference>
<comment type="cofactor">
    <cofactor evidence="2">
        <name>Mg(2+)</name>
        <dbReference type="ChEBI" id="CHEBI:18420"/>
    </cofactor>
</comment>
<evidence type="ECO:0000256" key="1">
    <source>
        <dbReference type="ARBA" id="ARBA00000012"/>
    </source>
</evidence>
<sequence>MQYNPRVLKIQTLQQASEELTKIQCDPYGVALMTPKSLFKTIKLEGVPAKAANLLKQTFLAKGGEVAVARGTADLSIERTDLLIHATFKQYRSALSQLKMQPWGLPAVAESIDKVLYYTENFPVRHYTWDERTLDIRPNKTLIMGILNITPDSFSDGGRYNNLDAAAERAQELIEAGADILDIGAESTRPYGASPVSAEEEAERLLPVLEKLVQQISTPISIDTYKPQVAEAALKIGAHMINDVWGLQKNPEMAKIAAKHKVPVIIMHNQLETRYDKDLLSTIAASLQKSIDIGLVAGIPFENFIIDPGIGFAKTSQHNLQVLARLEELKILGCPILIGTSRKKFIGEILDLPVEERVEGTAATVGWAINQGASIVRVHDVKTIARVAKMTDAIMEKVTTATCE</sequence>
<dbReference type="PROSITE" id="PS00792">
    <property type="entry name" value="DHPS_1"/>
    <property type="match status" value="1"/>
</dbReference>
<keyword evidence="9" id="KW-0460">Magnesium</keyword>
<dbReference type="Gene3D" id="3.20.20.20">
    <property type="entry name" value="Dihydropteroate synthase-like"/>
    <property type="match status" value="1"/>
</dbReference>
<evidence type="ECO:0000256" key="6">
    <source>
        <dbReference type="ARBA" id="ARBA00016919"/>
    </source>
</evidence>
<dbReference type="STRING" id="1009370.ALO_13992"/>
<evidence type="ECO:0000256" key="5">
    <source>
        <dbReference type="ARBA" id="ARBA00012458"/>
    </source>
</evidence>
<protein>
    <recommendedName>
        <fullName evidence="6">Dihydropteroate synthase</fullName>
        <ecNumber evidence="5">2.5.1.15</ecNumber>
    </recommendedName>
    <alternativeName>
        <fullName evidence="11">Dihydropteroate pyrophosphorylase</fullName>
    </alternativeName>
</protein>
<gene>
    <name evidence="14" type="ORF">ALO_13992</name>
</gene>
<dbReference type="SUPFAM" id="SSF51717">
    <property type="entry name" value="Dihydropteroate synthetase-like"/>
    <property type="match status" value="1"/>
</dbReference>
<accession>F7NL26</accession>
<feature type="domain" description="Pterin-binding" evidence="13">
    <location>
        <begin position="141"/>
        <end position="389"/>
    </location>
</feature>
<evidence type="ECO:0000256" key="4">
    <source>
        <dbReference type="ARBA" id="ARBA00009503"/>
    </source>
</evidence>
<dbReference type="FunFam" id="3.20.20.20:FF:000006">
    <property type="entry name" value="Dihydropteroate synthase"/>
    <property type="match status" value="1"/>
</dbReference>
<dbReference type="InterPro" id="IPR011005">
    <property type="entry name" value="Dihydropteroate_synth-like_sf"/>
</dbReference>
<dbReference type="Pfam" id="PF00809">
    <property type="entry name" value="Pterin_bind"/>
    <property type="match status" value="1"/>
</dbReference>
<name>F7NL26_9FIRM</name>
<dbReference type="GO" id="GO:0005829">
    <property type="term" value="C:cytosol"/>
    <property type="evidence" value="ECO:0007669"/>
    <property type="project" value="TreeGrafter"/>
</dbReference>
<comment type="caution">
    <text evidence="14">The sequence shown here is derived from an EMBL/GenBank/DDBJ whole genome shotgun (WGS) entry which is preliminary data.</text>
</comment>
<comment type="pathway">
    <text evidence="3">Cofactor biosynthesis; tetrahydrofolate biosynthesis; 7,8-dihydrofolate from 2-amino-4-hydroxy-6-hydroxymethyl-7,8-dihydropteridine diphosphate and 4-aminobenzoate: step 1/2.</text>
</comment>
<keyword evidence="10" id="KW-0289">Folate biosynthesis</keyword>
<comment type="catalytic activity">
    <reaction evidence="1">
        <text>(7,8-dihydropterin-6-yl)methyl diphosphate + 4-aminobenzoate = 7,8-dihydropteroate + diphosphate</text>
        <dbReference type="Rhea" id="RHEA:19949"/>
        <dbReference type="ChEBI" id="CHEBI:17836"/>
        <dbReference type="ChEBI" id="CHEBI:17839"/>
        <dbReference type="ChEBI" id="CHEBI:33019"/>
        <dbReference type="ChEBI" id="CHEBI:72950"/>
        <dbReference type="EC" id="2.5.1.15"/>
    </reaction>
</comment>
<evidence type="ECO:0000256" key="7">
    <source>
        <dbReference type="ARBA" id="ARBA00022679"/>
    </source>
</evidence>
<evidence type="ECO:0000256" key="9">
    <source>
        <dbReference type="ARBA" id="ARBA00022842"/>
    </source>
</evidence>
<dbReference type="OrthoDB" id="9811744at2"/>
<dbReference type="InterPro" id="IPR006390">
    <property type="entry name" value="DHP_synth_dom"/>
</dbReference>
<dbReference type="GO" id="GO:0004156">
    <property type="term" value="F:dihydropteroate synthase activity"/>
    <property type="evidence" value="ECO:0007669"/>
    <property type="project" value="UniProtKB-EC"/>
</dbReference>
<proteinExistence type="inferred from homology"/>
<evidence type="ECO:0000256" key="10">
    <source>
        <dbReference type="ARBA" id="ARBA00022909"/>
    </source>
</evidence>
<keyword evidence="8" id="KW-0479">Metal-binding</keyword>
<reference evidence="14 15" key="1">
    <citation type="journal article" date="2011" name="EMBO J.">
        <title>Structural diversity of bacterial flagellar motors.</title>
        <authorList>
            <person name="Chen S."/>
            <person name="Beeby M."/>
            <person name="Murphy G.E."/>
            <person name="Leadbetter J.R."/>
            <person name="Hendrixson D.R."/>
            <person name="Briegel A."/>
            <person name="Li Z."/>
            <person name="Shi J."/>
            <person name="Tocheva E.I."/>
            <person name="Muller A."/>
            <person name="Dobro M.J."/>
            <person name="Jensen G.J."/>
        </authorList>
    </citation>
    <scope>NUCLEOTIDE SEQUENCE [LARGE SCALE GENOMIC DNA]</scope>
    <source>
        <strain evidence="14 15">DSM 6540</strain>
    </source>
</reference>
<dbReference type="CDD" id="cd00739">
    <property type="entry name" value="DHPS"/>
    <property type="match status" value="1"/>
</dbReference>
<dbReference type="InterPro" id="IPR000489">
    <property type="entry name" value="Pterin-binding_dom"/>
</dbReference>
<evidence type="ECO:0000256" key="11">
    <source>
        <dbReference type="ARBA" id="ARBA00030193"/>
    </source>
</evidence>
<dbReference type="EC" id="2.5.1.15" evidence="5"/>
<dbReference type="InterPro" id="IPR045031">
    <property type="entry name" value="DHP_synth-like"/>
</dbReference>
<dbReference type="RefSeq" id="WP_004096811.1">
    <property type="nucleotide sequence ID" value="NZ_AFGF01000126.1"/>
</dbReference>